<comment type="caution">
    <text evidence="2">The sequence shown here is derived from an EMBL/GenBank/DDBJ whole genome shotgun (WGS) entry which is preliminary data.</text>
</comment>
<evidence type="ECO:0000313" key="2">
    <source>
        <dbReference type="EMBL" id="RYL97394.1"/>
    </source>
</evidence>
<evidence type="ECO:0000256" key="1">
    <source>
        <dbReference type="SAM" id="MobiDB-lite"/>
    </source>
</evidence>
<feature type="region of interest" description="Disordered" evidence="1">
    <location>
        <begin position="1"/>
        <end position="73"/>
    </location>
</feature>
<sequence>MSNNFNLGEETAPAAARHRGSTRFAPQARKRSWPKVTTHMAGPRSQADLGHGAGVRRHDVRSHGERRSRPHRR</sequence>
<proteinExistence type="predicted"/>
<gene>
    <name evidence="2" type="ORF">EWH08_18915</name>
</gene>
<dbReference type="Proteomes" id="UP000292734">
    <property type="component" value="Unassembled WGS sequence"/>
</dbReference>
<organism evidence="2 3">
    <name type="scientific">Sphingobium indicum</name>
    <dbReference type="NCBI Taxonomy" id="332055"/>
    <lineage>
        <taxon>Bacteria</taxon>
        <taxon>Pseudomonadati</taxon>
        <taxon>Pseudomonadota</taxon>
        <taxon>Alphaproteobacteria</taxon>
        <taxon>Sphingomonadales</taxon>
        <taxon>Sphingomonadaceae</taxon>
        <taxon>Sphingobium</taxon>
    </lineage>
</organism>
<protein>
    <submittedName>
        <fullName evidence="2">Uncharacterized protein</fullName>
    </submittedName>
</protein>
<dbReference type="EMBL" id="SEOM01000013">
    <property type="protein sequence ID" value="RYL97394.1"/>
    <property type="molecule type" value="Genomic_DNA"/>
</dbReference>
<name>A0A4Q4IVF4_9SPHN</name>
<evidence type="ECO:0000313" key="3">
    <source>
        <dbReference type="Proteomes" id="UP000292734"/>
    </source>
</evidence>
<dbReference type="AlphaFoldDB" id="A0A4Q4IVF4"/>
<accession>A0A4Q4IVF4</accession>
<reference evidence="2 3" key="1">
    <citation type="submission" date="2019-02" db="EMBL/GenBank/DDBJ databases">
        <authorList>
            <person name="Feng G."/>
        </authorList>
    </citation>
    <scope>NUCLEOTIDE SEQUENCE [LARGE SCALE GENOMIC DNA]</scope>
    <source>
        <strain evidence="2 3">DSM 26779</strain>
    </source>
</reference>